<keyword evidence="2" id="KW-0732">Signal</keyword>
<evidence type="ECO:0000256" key="2">
    <source>
        <dbReference type="SAM" id="SignalP"/>
    </source>
</evidence>
<organism evidence="3 4">
    <name type="scientific">Mortierella polycephala</name>
    <dbReference type="NCBI Taxonomy" id="41804"/>
    <lineage>
        <taxon>Eukaryota</taxon>
        <taxon>Fungi</taxon>
        <taxon>Fungi incertae sedis</taxon>
        <taxon>Mucoromycota</taxon>
        <taxon>Mortierellomycotina</taxon>
        <taxon>Mortierellomycetes</taxon>
        <taxon>Mortierellales</taxon>
        <taxon>Mortierellaceae</taxon>
        <taxon>Mortierella</taxon>
    </lineage>
</organism>
<dbReference type="AlphaFoldDB" id="A0A9P6U7Z4"/>
<proteinExistence type="predicted"/>
<accession>A0A9P6U7Z4</accession>
<dbReference type="EMBL" id="JAAAJA010000082">
    <property type="protein sequence ID" value="KAG0263093.1"/>
    <property type="molecule type" value="Genomic_DNA"/>
</dbReference>
<evidence type="ECO:0000313" key="4">
    <source>
        <dbReference type="Proteomes" id="UP000726737"/>
    </source>
</evidence>
<feature type="region of interest" description="Disordered" evidence="1">
    <location>
        <begin position="65"/>
        <end position="116"/>
    </location>
</feature>
<sequence length="163" mass="17081">MHPHNFIVTLILGALAISSATHGAAIDHAIVQDLLPVNKRDMSSIGAGIMQAEVAQAMVLKRHNHDPADQHNKHAPKSSCNCEDDNDGDHNDGDDDGHGNANGQTGGSHGTLTMTMVPDATGTGMHPTMTTKPSGAMAVRIRSRTRASVVAGMASVILAIYFL</sequence>
<evidence type="ECO:0000313" key="3">
    <source>
        <dbReference type="EMBL" id="KAG0263093.1"/>
    </source>
</evidence>
<evidence type="ECO:0000256" key="1">
    <source>
        <dbReference type="SAM" id="MobiDB-lite"/>
    </source>
</evidence>
<feature type="chain" id="PRO_5040374195" evidence="2">
    <location>
        <begin position="24"/>
        <end position="163"/>
    </location>
</feature>
<feature type="signal peptide" evidence="2">
    <location>
        <begin position="1"/>
        <end position="23"/>
    </location>
</feature>
<protein>
    <submittedName>
        <fullName evidence="3">Uncharacterized protein</fullName>
    </submittedName>
</protein>
<dbReference type="Proteomes" id="UP000726737">
    <property type="component" value="Unassembled WGS sequence"/>
</dbReference>
<gene>
    <name evidence="3" type="ORF">BG011_009296</name>
</gene>
<comment type="caution">
    <text evidence="3">The sequence shown here is derived from an EMBL/GenBank/DDBJ whole genome shotgun (WGS) entry which is preliminary data.</text>
</comment>
<reference evidence="3" key="1">
    <citation type="journal article" date="2020" name="Fungal Divers.">
        <title>Resolving the Mortierellaceae phylogeny through synthesis of multi-gene phylogenetics and phylogenomics.</title>
        <authorList>
            <person name="Vandepol N."/>
            <person name="Liber J."/>
            <person name="Desiro A."/>
            <person name="Na H."/>
            <person name="Kennedy M."/>
            <person name="Barry K."/>
            <person name="Grigoriev I.V."/>
            <person name="Miller A.N."/>
            <person name="O'Donnell K."/>
            <person name="Stajich J.E."/>
            <person name="Bonito G."/>
        </authorList>
    </citation>
    <scope>NUCLEOTIDE SEQUENCE</scope>
    <source>
        <strain evidence="3">KOD948</strain>
    </source>
</reference>
<keyword evidence="4" id="KW-1185">Reference proteome</keyword>
<feature type="compositionally biased region" description="Acidic residues" evidence="1">
    <location>
        <begin position="82"/>
        <end position="95"/>
    </location>
</feature>
<name>A0A9P6U7Z4_9FUNG</name>